<feature type="coiled-coil region" evidence="3">
    <location>
        <begin position="188"/>
        <end position="215"/>
    </location>
</feature>
<feature type="compositionally biased region" description="Basic and acidic residues" evidence="4">
    <location>
        <begin position="298"/>
        <end position="308"/>
    </location>
</feature>
<keyword evidence="5" id="KW-0812">Transmembrane</keyword>
<dbReference type="SUPFAM" id="SSF74982">
    <property type="entry name" value="Small protein B (SmpB)"/>
    <property type="match status" value="1"/>
</dbReference>
<feature type="transmembrane region" description="Helical" evidence="5">
    <location>
        <begin position="346"/>
        <end position="370"/>
    </location>
</feature>
<evidence type="ECO:0000256" key="5">
    <source>
        <dbReference type="SAM" id="Phobius"/>
    </source>
</evidence>
<dbReference type="EMBL" id="CAJVQB010019062">
    <property type="protein sequence ID" value="CAG8789754.1"/>
    <property type="molecule type" value="Genomic_DNA"/>
</dbReference>
<feature type="compositionally biased region" description="Low complexity" evidence="4">
    <location>
        <begin position="309"/>
        <end position="321"/>
    </location>
</feature>
<reference evidence="6 7" key="1">
    <citation type="submission" date="2021-06" db="EMBL/GenBank/DDBJ databases">
        <authorList>
            <person name="Kallberg Y."/>
            <person name="Tangrot J."/>
            <person name="Rosling A."/>
        </authorList>
    </citation>
    <scope>NUCLEOTIDE SEQUENCE [LARGE SCALE GENOMIC DNA]</scope>
    <source>
        <strain evidence="6 7">120-4 pot B 10/14</strain>
    </source>
</reference>
<feature type="region of interest" description="Disordered" evidence="4">
    <location>
        <begin position="71"/>
        <end position="94"/>
    </location>
</feature>
<dbReference type="PANTHER" id="PTHR30308:SF2">
    <property type="entry name" value="SSRA-BINDING PROTEIN"/>
    <property type="match status" value="1"/>
</dbReference>
<gene>
    <name evidence="6" type="ORF">GMARGA_LOCUS21053</name>
</gene>
<evidence type="ECO:0000313" key="7">
    <source>
        <dbReference type="Proteomes" id="UP000789901"/>
    </source>
</evidence>
<accession>A0ABN7VNY5</accession>
<keyword evidence="5" id="KW-0472">Membrane</keyword>
<dbReference type="InterPro" id="IPR023620">
    <property type="entry name" value="SmpB"/>
</dbReference>
<comment type="caution">
    <text evidence="6">The sequence shown here is derived from an EMBL/GenBank/DDBJ whole genome shotgun (WGS) entry which is preliminary data.</text>
</comment>
<name>A0ABN7VNY5_GIGMA</name>
<sequence length="552" mass="62279">PKEQQQEPTTQPKEQQQEPKPAQEQPKFEIKKILEVLGITEGEIGSESYWRGVLGNNVTIQSIKSVEETQKRKGGAHLRTLSTSESLGTGKFTSDEKVKKAREELESLKQEEILERLTGKEDNEGEKFLIEKVKTLFSDSSDESRELGKIIAHSILTESSAINYCSAKKAQIENTLSEPKTPYGANINFVLENENARLERELDEAKEKLEKFPKDAYNALKVSLSGELDNARTKEDTADLVKKRIEEGNESIQTTLKDIISLIKNNFPETESFKKAASENNELLAHLKAIEKNCQTAEEGKKNQKDSTVDTSTVDTSTVDTSTVDTSKISHNLIEENKRLKKDKRFLNSLVVGVLIFSSFILILAVFLGFSNPKKKDDEEVEQKKKKTSAAKAAVCKTAISSVQVRPVPPIALVAQGTRAFDFGSKGRGFKSYQACQKNELKKWMEVKIIARAKKKLRDYRIIKEFISGLVLSGQEIKSLRNYQSSIDEAYVMPQNGEVYVINMNINPYKYSRGDNSSAKLKVALAQHLRKYQIKDRVKEKEIKRKITTKDF</sequence>
<feature type="compositionally biased region" description="Low complexity" evidence="4">
    <location>
        <begin position="1"/>
        <end position="25"/>
    </location>
</feature>
<dbReference type="Proteomes" id="UP000789901">
    <property type="component" value="Unassembled WGS sequence"/>
</dbReference>
<feature type="region of interest" description="Disordered" evidence="4">
    <location>
        <begin position="297"/>
        <end position="321"/>
    </location>
</feature>
<evidence type="ECO:0000313" key="6">
    <source>
        <dbReference type="EMBL" id="CAG8789754.1"/>
    </source>
</evidence>
<feature type="region of interest" description="Disordered" evidence="4">
    <location>
        <begin position="1"/>
        <end position="27"/>
    </location>
</feature>
<dbReference type="PROSITE" id="PS01317">
    <property type="entry name" value="SSRP"/>
    <property type="match status" value="1"/>
</dbReference>
<dbReference type="PANTHER" id="PTHR30308">
    <property type="entry name" value="TMRNA-BINDING COMPONENT OF TRANS-TRANSLATION TAGGING COMPLEX"/>
    <property type="match status" value="1"/>
</dbReference>
<keyword evidence="7" id="KW-1185">Reference proteome</keyword>
<dbReference type="Gene3D" id="2.40.280.10">
    <property type="match status" value="1"/>
</dbReference>
<keyword evidence="3" id="KW-0175">Coiled coil</keyword>
<proteinExistence type="predicted"/>
<keyword evidence="2" id="KW-0694">RNA-binding</keyword>
<organism evidence="6 7">
    <name type="scientific">Gigaspora margarita</name>
    <dbReference type="NCBI Taxonomy" id="4874"/>
    <lineage>
        <taxon>Eukaryota</taxon>
        <taxon>Fungi</taxon>
        <taxon>Fungi incertae sedis</taxon>
        <taxon>Mucoromycota</taxon>
        <taxon>Glomeromycotina</taxon>
        <taxon>Glomeromycetes</taxon>
        <taxon>Diversisporales</taxon>
        <taxon>Gigasporaceae</taxon>
        <taxon>Gigaspora</taxon>
    </lineage>
</organism>
<evidence type="ECO:0000256" key="3">
    <source>
        <dbReference type="SAM" id="Coils"/>
    </source>
</evidence>
<dbReference type="Pfam" id="PF01668">
    <property type="entry name" value="SmpB"/>
    <property type="match status" value="1"/>
</dbReference>
<feature type="non-terminal residue" evidence="6">
    <location>
        <position position="1"/>
    </location>
</feature>
<evidence type="ECO:0000256" key="2">
    <source>
        <dbReference type="ARBA" id="ARBA00022884"/>
    </source>
</evidence>
<protein>
    <submittedName>
        <fullName evidence="6">33028_t:CDS:1</fullName>
    </submittedName>
</protein>
<keyword evidence="5" id="KW-1133">Transmembrane helix</keyword>
<dbReference type="InterPro" id="IPR000037">
    <property type="entry name" value="SsrA-bd_prot"/>
</dbReference>
<keyword evidence="1" id="KW-0963">Cytoplasm</keyword>
<evidence type="ECO:0000256" key="4">
    <source>
        <dbReference type="SAM" id="MobiDB-lite"/>
    </source>
</evidence>
<evidence type="ECO:0000256" key="1">
    <source>
        <dbReference type="ARBA" id="ARBA00022490"/>
    </source>
</evidence>
<dbReference type="InterPro" id="IPR020081">
    <property type="entry name" value="SsrA-bd_prot_CS"/>
</dbReference>